<dbReference type="STRING" id="1073996.SAMN05444271_102129"/>
<dbReference type="InterPro" id="IPR014746">
    <property type="entry name" value="Gln_synth/guanido_kin_cat_dom"/>
</dbReference>
<dbReference type="EMBL" id="FNYR01000002">
    <property type="protein sequence ID" value="SEI54010.1"/>
    <property type="molecule type" value="Genomic_DNA"/>
</dbReference>
<dbReference type="PANTHER" id="PTHR36510:SF3">
    <property type="entry name" value="CONSERVED PROTEIN"/>
    <property type="match status" value="1"/>
</dbReference>
<evidence type="ECO:0000313" key="1">
    <source>
        <dbReference type="EMBL" id="SEI54010.1"/>
    </source>
</evidence>
<proteinExistence type="predicted"/>
<dbReference type="Proteomes" id="UP000198888">
    <property type="component" value="Unassembled WGS sequence"/>
</dbReference>
<accession>A0A2H4Q5P9</accession>
<reference evidence="1 2" key="1">
    <citation type="submission" date="2016-10" db="EMBL/GenBank/DDBJ databases">
        <authorList>
            <person name="de Groot N.N."/>
        </authorList>
    </citation>
    <scope>NUCLEOTIDE SEQUENCE [LARGE SCALE GENOMIC DNA]</scope>
    <source>
        <strain evidence="1 2">DSM 22187</strain>
    </source>
</reference>
<dbReference type="AlphaFoldDB" id="A0A1H6RQA9"/>
<dbReference type="SUPFAM" id="SSF55931">
    <property type="entry name" value="Glutamine synthetase/guanido kinase"/>
    <property type="match status" value="1"/>
</dbReference>
<dbReference type="Gene3D" id="3.30.590.20">
    <property type="match status" value="1"/>
</dbReference>
<name>A0A1H6RQA9_9EURY</name>
<evidence type="ECO:0000313" key="2">
    <source>
        <dbReference type="Proteomes" id="UP000198888"/>
    </source>
</evidence>
<accession>A0A1H6RQA9</accession>
<dbReference type="InterPro" id="IPR050141">
    <property type="entry name" value="GCL_type2/YbdK_subfam"/>
</dbReference>
<gene>
    <name evidence="1" type="ORF">SAMN05444271_102129</name>
</gene>
<dbReference type="KEGG" id="hae:halTADL_2998"/>
<keyword evidence="1" id="KW-0436">Ligase</keyword>
<protein>
    <submittedName>
        <fullName evidence="1">Glutamate-cysteine ligase family 2(GCS2)</fullName>
    </submittedName>
</protein>
<keyword evidence="2" id="KW-1185">Reference proteome</keyword>
<dbReference type="GO" id="GO:0004357">
    <property type="term" value="F:glutamate-cysteine ligase activity"/>
    <property type="evidence" value="ECO:0007669"/>
    <property type="project" value="InterPro"/>
</dbReference>
<organism evidence="1 2">
    <name type="scientific">Halohasta litchfieldiae</name>
    <dbReference type="NCBI Taxonomy" id="1073996"/>
    <lineage>
        <taxon>Archaea</taxon>
        <taxon>Methanobacteriati</taxon>
        <taxon>Methanobacteriota</taxon>
        <taxon>Stenosarchaea group</taxon>
        <taxon>Halobacteria</taxon>
        <taxon>Halobacteriales</taxon>
        <taxon>Haloferacaceae</taxon>
        <taxon>Halohasta</taxon>
    </lineage>
</organism>
<dbReference type="OrthoDB" id="156252at2157"/>
<sequence>MHCPYSIYVNSTHRVATNLLASTACRRGIETVATLALLRRNRLLECRRCSITVTAHQSTSVRRSIEVEYWVIDEAGRLVEPDGLIEASPGAEREFVEPMIEIKTTPCESTAELRRELCGRIRTVLQRAAELDKGLVPLSTPITHEAIQELPSERTRIQNEVIGEDFEYVRHCAGTHIHFEQQPGHAVDQLNTLIALDPALALVNSGRHFRGETLAMGARSELYRRLAYDGLAHQGELWPYVADCAEWTDRLEARYDEFLQTALAAGVDRTAVESCFDPESAVWTPVQLREEFGTVEWRSPDTAYPSEILRLSDQMATIIDGIGKTELRIGGENGSITDKEIVLPTFDAVSEYVDAAIEEGLASESVRSYLTRMGFDVEAYEPIAHEVQDGYITQHEARQLRVEYADRLRVDILQTQPLEAD</sequence>
<dbReference type="PANTHER" id="PTHR36510">
    <property type="entry name" value="GLUTAMATE--CYSTEINE LIGASE 2-RELATED"/>
    <property type="match status" value="1"/>
</dbReference>
<dbReference type="GO" id="GO:0042398">
    <property type="term" value="P:modified amino acid biosynthetic process"/>
    <property type="evidence" value="ECO:0007669"/>
    <property type="project" value="InterPro"/>
</dbReference>